<dbReference type="Pfam" id="PF09409">
    <property type="entry name" value="PUB"/>
    <property type="match status" value="1"/>
</dbReference>
<dbReference type="VEuPathDB" id="AmoebaDB:ACA1_361070"/>
<dbReference type="RefSeq" id="XP_004352547.1">
    <property type="nucleotide sequence ID" value="XM_004352495.1"/>
</dbReference>
<dbReference type="InterPro" id="IPR036339">
    <property type="entry name" value="PUB-like_dom_sf"/>
</dbReference>
<reference evidence="3 4" key="1">
    <citation type="journal article" date="2013" name="Genome Biol.">
        <title>Genome of Acanthamoeba castellanii highlights extensive lateral gene transfer and early evolution of tyrosine kinase signaling.</title>
        <authorList>
            <person name="Clarke M."/>
            <person name="Lohan A.J."/>
            <person name="Liu B."/>
            <person name="Lagkouvardos I."/>
            <person name="Roy S."/>
            <person name="Zafar N."/>
            <person name="Bertelli C."/>
            <person name="Schilde C."/>
            <person name="Kianianmomeni A."/>
            <person name="Burglin T.R."/>
            <person name="Frech C."/>
            <person name="Turcotte B."/>
            <person name="Kopec K.O."/>
            <person name="Synnott J.M."/>
            <person name="Choo C."/>
            <person name="Paponov I."/>
            <person name="Finkler A."/>
            <person name="Soon Heng Tan C."/>
            <person name="Hutchins A.P."/>
            <person name="Weinmeier T."/>
            <person name="Rattei T."/>
            <person name="Chu J.S."/>
            <person name="Gimenez G."/>
            <person name="Irimia M."/>
            <person name="Rigden D.J."/>
            <person name="Fitzpatrick D.A."/>
            <person name="Lorenzo-Morales J."/>
            <person name="Bateman A."/>
            <person name="Chiu C.H."/>
            <person name="Tang P."/>
            <person name="Hegemann P."/>
            <person name="Fromm H."/>
            <person name="Raoult D."/>
            <person name="Greub G."/>
            <person name="Miranda-Saavedra D."/>
            <person name="Chen N."/>
            <person name="Nash P."/>
            <person name="Ginger M.L."/>
            <person name="Horn M."/>
            <person name="Schaap P."/>
            <person name="Caler L."/>
            <person name="Loftus B."/>
        </authorList>
    </citation>
    <scope>NUCLEOTIDE SEQUENCE [LARGE SCALE GENOMIC DNA]</scope>
    <source>
        <strain evidence="3 4">Neff</strain>
    </source>
</reference>
<name>L8HD14_ACACF</name>
<dbReference type="SUPFAM" id="SSF143503">
    <property type="entry name" value="PUG domain-like"/>
    <property type="match status" value="1"/>
</dbReference>
<dbReference type="Proteomes" id="UP000011083">
    <property type="component" value="Unassembled WGS sequence"/>
</dbReference>
<dbReference type="CDD" id="cd09212">
    <property type="entry name" value="PUB"/>
    <property type="match status" value="1"/>
</dbReference>
<evidence type="ECO:0000313" key="3">
    <source>
        <dbReference type="EMBL" id="ELR23070.1"/>
    </source>
</evidence>
<evidence type="ECO:0000256" key="1">
    <source>
        <dbReference type="SAM" id="MobiDB-lite"/>
    </source>
</evidence>
<accession>L8HD14</accession>
<proteinExistence type="predicted"/>
<keyword evidence="4" id="KW-1185">Reference proteome</keyword>
<dbReference type="GeneID" id="14924041"/>
<dbReference type="AlphaFoldDB" id="L8HD14"/>
<dbReference type="EMBL" id="KB007867">
    <property type="protein sequence ID" value="ELR23070.1"/>
    <property type="molecule type" value="Genomic_DNA"/>
</dbReference>
<dbReference type="Gene3D" id="1.20.58.2190">
    <property type="match status" value="1"/>
</dbReference>
<dbReference type="OrthoDB" id="49605at2759"/>
<gene>
    <name evidence="3" type="ORF">ACA1_361070</name>
</gene>
<dbReference type="InterPro" id="IPR018997">
    <property type="entry name" value="PUB_domain"/>
</dbReference>
<organism evidence="3 4">
    <name type="scientific">Acanthamoeba castellanii (strain ATCC 30010 / Neff)</name>
    <dbReference type="NCBI Taxonomy" id="1257118"/>
    <lineage>
        <taxon>Eukaryota</taxon>
        <taxon>Amoebozoa</taxon>
        <taxon>Discosea</taxon>
        <taxon>Longamoebia</taxon>
        <taxon>Centramoebida</taxon>
        <taxon>Acanthamoebidae</taxon>
        <taxon>Acanthamoeba</taxon>
    </lineage>
</organism>
<sequence>MEDYSPLIAGVASLIAVNAARPEDAAAVEELRQQLQVAIDTLIIYVDNVLKNMGEPKFRKVKKAHPAFERRIGSVPRAKAAFHLLGWQDGPKGTEDEEFYVLEVTPANQEAVEKRLHFARGELERIKQELLQSGPRFIDPAAATAPQGGDGTGVTELGQLFPHLEGVRFRLPADWVFIKVEPTRGLAVFKSLELNLGVVLNYLPQPLQRAWLDEASLDFYRHNLRLHAAHNKGGYVAGITKRAQPEEYAGGRGITYQLHLLIPAKQGVISALIFADEGKQTGLREALMMAIREKDQANAGGDGGADWFADPYGYPLPTRAPTARDAALNAPFTTMEAQEMDTSKASSKQSAQPPYSGQAASEDEWFNPWRDIVYPRSKADDQEHDRAFAFHPLSRVREALRRLAECVEVAPEVRAACTPDDNQPQRVHIIDDVHCLIPPRFTHMPAPNMTHGKVFIRSGFESTLEVCNVTLQPSFPDCGRSLEAAKAITRQHVEWGHLQVLRGPVVKPGMVADRQGMINEAESMLNGKPVYTIAFYTPWGAEGSLEVSAVTQQGNHEEARQRLTAIVASLESRS</sequence>
<protein>
    <submittedName>
        <fullName evidence="3">PUB domain containing protein</fullName>
    </submittedName>
</protein>
<feature type="compositionally biased region" description="Polar residues" evidence="1">
    <location>
        <begin position="343"/>
        <end position="359"/>
    </location>
</feature>
<evidence type="ECO:0000313" key="4">
    <source>
        <dbReference type="Proteomes" id="UP000011083"/>
    </source>
</evidence>
<evidence type="ECO:0000259" key="2">
    <source>
        <dbReference type="Pfam" id="PF09409"/>
    </source>
</evidence>
<feature type="region of interest" description="Disordered" evidence="1">
    <location>
        <begin position="337"/>
        <end position="361"/>
    </location>
</feature>
<dbReference type="KEGG" id="acan:ACA1_361070"/>
<feature type="domain" description="PUB" evidence="2">
    <location>
        <begin position="33"/>
        <end position="106"/>
    </location>
</feature>